<evidence type="ECO:0000256" key="1">
    <source>
        <dbReference type="SAM" id="MobiDB-lite"/>
    </source>
</evidence>
<feature type="compositionally biased region" description="Polar residues" evidence="1">
    <location>
        <begin position="8"/>
        <end position="27"/>
    </location>
</feature>
<organism evidence="2">
    <name type="scientific">Cacaos virus</name>
    <dbReference type="NCBI Taxonomy" id="2689365"/>
    <lineage>
        <taxon>Viruses</taxon>
        <taxon>Riboviria</taxon>
        <taxon>Orthornavirae</taxon>
        <taxon>Pisuviricota</taxon>
        <taxon>Pisoniviricetes</taxon>
        <taxon>Picornavirales</taxon>
        <taxon>Polycipiviridae</taxon>
    </lineage>
</organism>
<sequence>MAGLHPSVINSIATNSRNNNSTLTDTNPYEDPTAISWEGKPTPIIPSDYSPSSFDPNASGMFQSRSASNPISAEIADPATEVSFAEHTIGESVASSIGGGIVESIPEIGAIVAAVKTAGTLAEDPLANSLTSTYSAENQANLQQHGVDVLRQSAMINNANSTNFENTMRNMDVGSWFGPLGSYLGYAFSSTDSASSLNMNTAYSNSGMVNPELYSTVSTGYASDPAVDNQSVMSS</sequence>
<feature type="region of interest" description="Disordered" evidence="1">
    <location>
        <begin position="1"/>
        <end position="36"/>
    </location>
</feature>
<evidence type="ECO:0000313" key="2">
    <source>
        <dbReference type="EMBL" id="QHA33686.1"/>
    </source>
</evidence>
<dbReference type="EMBL" id="MN661037">
    <property type="protein sequence ID" value="QHA33686.1"/>
    <property type="molecule type" value="Genomic_RNA"/>
</dbReference>
<reference evidence="2" key="1">
    <citation type="submission" date="2019-10" db="EMBL/GenBank/DDBJ databases">
        <authorList>
            <person name="Nitsche A."/>
            <person name="Hankeln T."/>
            <person name="Acosta O."/>
            <person name="Velez I.D."/>
            <person name="Schiemann D.J."/>
        </authorList>
    </citation>
    <scope>NUCLEOTIDE SEQUENCE</scope>
    <source>
        <strain evidence="2">Psal 1743-3</strain>
    </source>
</reference>
<protein>
    <submittedName>
        <fullName evidence="2">Uncharacterized protein</fullName>
    </submittedName>
</protein>
<accession>A0A6B9KLA2</accession>
<proteinExistence type="predicted"/>
<name>A0A6B9KLA2_9VIRU</name>